<reference evidence="1" key="1">
    <citation type="submission" date="2024-09" db="EMBL/GenBank/DDBJ databases">
        <authorList>
            <person name="Liu J."/>
        </authorList>
    </citation>
    <scope>NUCLEOTIDE SEQUENCE</scope>
    <source>
        <strain evidence="1">NBU2967</strain>
    </source>
</reference>
<proteinExistence type="predicted"/>
<gene>
    <name evidence="1" type="ORF">ACEZ3G_02175</name>
</gene>
<evidence type="ECO:0000313" key="1">
    <source>
        <dbReference type="EMBL" id="MFH6602268.1"/>
    </source>
</evidence>
<name>A0ACC7LF95_9FLAO</name>
<keyword evidence="2" id="KW-1185">Reference proteome</keyword>
<accession>A0ACC7LF95</accession>
<evidence type="ECO:0000313" key="2">
    <source>
        <dbReference type="Proteomes" id="UP001595191"/>
    </source>
</evidence>
<organism evidence="1 2">
    <name type="scientific">Meishania litoralis</name>
    <dbReference type="NCBI Taxonomy" id="3434685"/>
    <lineage>
        <taxon>Bacteria</taxon>
        <taxon>Pseudomonadati</taxon>
        <taxon>Bacteroidota</taxon>
        <taxon>Flavobacteriia</taxon>
        <taxon>Flavobacteriales</taxon>
        <taxon>Flavobacteriaceae</taxon>
        <taxon>Meishania</taxon>
    </lineage>
</organism>
<protein>
    <submittedName>
        <fullName evidence="1">Uncharacterized protein</fullName>
    </submittedName>
</protein>
<dbReference type="Proteomes" id="UP001595191">
    <property type="component" value="Unassembled WGS sequence"/>
</dbReference>
<sequence length="182" mass="20272">MRSLLRNMPTACLLLVFFCSCVDKQDFDQYDDLGITPSYEASILYIEAPEVYINAITGVNIITQNFNFDAFATDIFADRVLDGTITYEIENTTSKELEITVEFTDDAGNVLDTEVFTIQPAPTAIDRREIQYGNGGRPIDIITNTSNFRVTAQNNGDNTSTSGIPDAKITLKSSAEFRLRLK</sequence>
<comment type="caution">
    <text evidence="1">The sequence shown here is derived from an EMBL/GenBank/DDBJ whole genome shotgun (WGS) entry which is preliminary data.</text>
</comment>
<dbReference type="EMBL" id="JBHFPV010000001">
    <property type="protein sequence ID" value="MFH6602268.1"/>
    <property type="molecule type" value="Genomic_DNA"/>
</dbReference>